<proteinExistence type="predicted"/>
<protein>
    <submittedName>
        <fullName evidence="2">Uncharacterized protein</fullName>
    </submittedName>
</protein>
<name>J1HK57_9ACTO</name>
<gene>
    <name evidence="2" type="ORF">HMPREF1318_2729</name>
</gene>
<feature type="region of interest" description="Disordered" evidence="1">
    <location>
        <begin position="1"/>
        <end position="43"/>
    </location>
</feature>
<reference evidence="2 3" key="1">
    <citation type="submission" date="2012-05" db="EMBL/GenBank/DDBJ databases">
        <authorList>
            <person name="Harkins D.M."/>
            <person name="Madupu R."/>
            <person name="Durkin A.S."/>
            <person name="Torralba M."/>
            <person name="Methe B."/>
            <person name="Sutton G.G."/>
            <person name="Nelson K.E."/>
        </authorList>
    </citation>
    <scope>NUCLEOTIDE SEQUENCE [LARGE SCALE GENOMIC DNA]</scope>
    <source>
        <strain evidence="2 3">F0489</strain>
    </source>
</reference>
<organism evidence="2 3">
    <name type="scientific">Actinomyces massiliensis F0489</name>
    <dbReference type="NCBI Taxonomy" id="1125718"/>
    <lineage>
        <taxon>Bacteria</taxon>
        <taxon>Bacillati</taxon>
        <taxon>Actinomycetota</taxon>
        <taxon>Actinomycetes</taxon>
        <taxon>Actinomycetales</taxon>
        <taxon>Actinomycetaceae</taxon>
        <taxon>Actinomyces</taxon>
    </lineage>
</organism>
<evidence type="ECO:0000313" key="3">
    <source>
        <dbReference type="Proteomes" id="UP000002941"/>
    </source>
</evidence>
<accession>J1HK57</accession>
<dbReference type="Proteomes" id="UP000002941">
    <property type="component" value="Unassembled WGS sequence"/>
</dbReference>
<dbReference type="EMBL" id="AKFT01000088">
    <property type="protein sequence ID" value="EJF45933.1"/>
    <property type="molecule type" value="Genomic_DNA"/>
</dbReference>
<evidence type="ECO:0000256" key="1">
    <source>
        <dbReference type="SAM" id="MobiDB-lite"/>
    </source>
</evidence>
<comment type="caution">
    <text evidence="2">The sequence shown here is derived from an EMBL/GenBank/DDBJ whole genome shotgun (WGS) entry which is preliminary data.</text>
</comment>
<sequence>MVTPHTFSPPGDPINPASAPQDHPAHLQPSALPGPHSRTSESH</sequence>
<evidence type="ECO:0000313" key="2">
    <source>
        <dbReference type="EMBL" id="EJF45933.1"/>
    </source>
</evidence>
<dbReference type="AlphaFoldDB" id="J1HK57"/>
<keyword evidence="3" id="KW-1185">Reference proteome</keyword>